<reference evidence="2" key="1">
    <citation type="submission" date="2020-05" db="EMBL/GenBank/DDBJ databases">
        <authorList>
            <person name="Chiriac C."/>
            <person name="Salcher M."/>
            <person name="Ghai R."/>
            <person name="Kavagutti S V."/>
        </authorList>
    </citation>
    <scope>NUCLEOTIDE SEQUENCE</scope>
</reference>
<gene>
    <name evidence="2" type="ORF">UFOPK2958_00934</name>
</gene>
<proteinExistence type="predicted"/>
<evidence type="ECO:0000256" key="1">
    <source>
        <dbReference type="SAM" id="MobiDB-lite"/>
    </source>
</evidence>
<sequence>MSRRIEIEITSVNGEVATWRAAGAKLPKGSLATSLLPSGTTAGAEFRADVEQNMEGVEVLAVLPVKTASPLDLRGERIVIAPKAHTGPDIQVTYAPKGGKGRRDGDGPRGRRDGDGPRPRREGDDSRPRRDDKGSRGPRAGGPAGEGGDKGGRPARPARPGTNDRRGPRPERPAGPPMLTVHRNAFLATLNPEQLPVAEQLLRGGLPAVRTAVAEQNKTATAQGRTTVNADAIDRIATDLLGKANLAMWKDRAAGAQSAGRDLRLRDLRPVVTSAKTVNLDDEARTMLKDLQAQLTAQIDVLSTEWLAKIAAAIESKNALEALTLAARPPEFRMQVASESAAAIAALASESLNENLAPAQWIVLVQAAVASPMHRTIKPTGIPADETCRNEAIKVAGAVPELAKLLGMRVPPPPPRTVTPRRPRPATRS</sequence>
<organism evidence="2">
    <name type="scientific">freshwater metagenome</name>
    <dbReference type="NCBI Taxonomy" id="449393"/>
    <lineage>
        <taxon>unclassified sequences</taxon>
        <taxon>metagenomes</taxon>
        <taxon>ecological metagenomes</taxon>
    </lineage>
</organism>
<protein>
    <submittedName>
        <fullName evidence="2">Unannotated protein</fullName>
    </submittedName>
</protein>
<feature type="compositionally biased region" description="Basic residues" evidence="1">
    <location>
        <begin position="419"/>
        <end position="429"/>
    </location>
</feature>
<dbReference type="AlphaFoldDB" id="A0A6J6WX93"/>
<feature type="compositionally biased region" description="Basic and acidic residues" evidence="1">
    <location>
        <begin position="162"/>
        <end position="172"/>
    </location>
</feature>
<dbReference type="EMBL" id="CAFAAB010000105">
    <property type="protein sequence ID" value="CAB4787746.1"/>
    <property type="molecule type" value="Genomic_DNA"/>
</dbReference>
<name>A0A6J6WX93_9ZZZZ</name>
<evidence type="ECO:0000313" key="2">
    <source>
        <dbReference type="EMBL" id="CAB4787746.1"/>
    </source>
</evidence>
<feature type="region of interest" description="Disordered" evidence="1">
    <location>
        <begin position="89"/>
        <end position="178"/>
    </location>
</feature>
<feature type="compositionally biased region" description="Basic and acidic residues" evidence="1">
    <location>
        <begin position="101"/>
        <end position="135"/>
    </location>
</feature>
<accession>A0A6J6WX93</accession>
<feature type="region of interest" description="Disordered" evidence="1">
    <location>
        <begin position="408"/>
        <end position="429"/>
    </location>
</feature>